<geneLocation type="plasmid" evidence="1 2">
    <name>p1</name>
</geneLocation>
<evidence type="ECO:0000313" key="2">
    <source>
        <dbReference type="Proteomes" id="UP001432251"/>
    </source>
</evidence>
<gene>
    <name evidence="1" type="ORF">V2W30_40890</name>
</gene>
<proteinExistence type="predicted"/>
<protein>
    <submittedName>
        <fullName evidence="1">Uncharacterized protein</fullName>
    </submittedName>
</protein>
<accession>A0ACD5AR64</accession>
<dbReference type="Proteomes" id="UP001432251">
    <property type="component" value="Plasmid p1"/>
</dbReference>
<organism evidence="1 2">
    <name type="scientific">Streptomyces citrinus</name>
    <dbReference type="NCBI Taxonomy" id="3118173"/>
    <lineage>
        <taxon>Bacteria</taxon>
        <taxon>Bacillati</taxon>
        <taxon>Actinomycetota</taxon>
        <taxon>Actinomycetes</taxon>
        <taxon>Kitasatosporales</taxon>
        <taxon>Streptomycetaceae</taxon>
        <taxon>Streptomyces</taxon>
    </lineage>
</organism>
<keyword evidence="1" id="KW-0614">Plasmid</keyword>
<evidence type="ECO:0000313" key="1">
    <source>
        <dbReference type="EMBL" id="WWQ69528.1"/>
    </source>
</evidence>
<dbReference type="EMBL" id="CP146023">
    <property type="protein sequence ID" value="WWQ69528.1"/>
    <property type="molecule type" value="Genomic_DNA"/>
</dbReference>
<name>A0ACD5AR64_9ACTN</name>
<keyword evidence="2" id="KW-1185">Reference proteome</keyword>
<sequence>MTTARDLALLVLDGTYDRCAEPSELSLALAGARPSTCWSSVV</sequence>
<reference evidence="1" key="1">
    <citation type="journal article" date="2025" name="Int. J. Syst. Evol. Microbiol.">
        <title>Streptomyces citrinus sp. nov., with yellow diffusible pigment.</title>
        <authorList>
            <person name="He Y."/>
            <person name="Yang E."/>
            <person name="Xu J."/>
            <person name="Sun Y."/>
            <person name="Sun L."/>
        </authorList>
    </citation>
    <scope>NUCLEOTIDE SEQUENCE</scope>
    <source>
        <strain evidence="1">Q6</strain>
    </source>
</reference>